<dbReference type="PANTHER" id="PTHR24104">
    <property type="entry name" value="E3 UBIQUITIN-PROTEIN LIGASE NHLRC1-RELATED"/>
    <property type="match status" value="1"/>
</dbReference>
<dbReference type="CDD" id="cd00063">
    <property type="entry name" value="FN3"/>
    <property type="match status" value="1"/>
</dbReference>
<keyword evidence="2" id="KW-0326">Glycosidase</keyword>
<proteinExistence type="predicted"/>
<dbReference type="InterPro" id="IPR001258">
    <property type="entry name" value="NHL_repeat"/>
</dbReference>
<feature type="repeat" description="NHL" evidence="4">
    <location>
        <begin position="254"/>
        <end position="290"/>
    </location>
</feature>
<keyword evidence="2" id="KW-0378">Hydrolase</keyword>
<keyword evidence="6" id="KW-0732">Signal</keyword>
<feature type="compositionally biased region" description="Low complexity" evidence="5">
    <location>
        <begin position="678"/>
        <end position="687"/>
    </location>
</feature>
<reference evidence="8 9" key="1">
    <citation type="submission" date="2018-03" db="EMBL/GenBank/DDBJ databases">
        <title>Genomic Encyclopedia of Archaeal and Bacterial Type Strains, Phase II (KMG-II): from individual species to whole genera.</title>
        <authorList>
            <person name="Goeker M."/>
        </authorList>
    </citation>
    <scope>NUCLEOTIDE SEQUENCE [LARGE SCALE GENOMIC DNA]</scope>
    <source>
        <strain evidence="8 9">DSM 19711</strain>
    </source>
</reference>
<evidence type="ECO:0000256" key="4">
    <source>
        <dbReference type="PROSITE-ProRule" id="PRU00504"/>
    </source>
</evidence>
<keyword evidence="1" id="KW-0677">Repeat</keyword>
<dbReference type="SUPFAM" id="SSF49265">
    <property type="entry name" value="Fibronectin type III"/>
    <property type="match status" value="1"/>
</dbReference>
<sequence>MKSLPGASAGRPARWVLAACVAALASAPAPALAADTVGYTATVVADNSGTGASDPMGNPVDVAVDSHGTTYVADTARHVVFAVTAAGTRSVLAGTDGGAFDQPYGLAVDAADDVYVADLTRHRVVKVHVPDGSLTVVAGNGTSGVPVDGAALATPMDPVEVAVGPDGTLYVADQGHNRVLAVSGGRSRTVAGDDTTNAALGITGPGLFGPIGLAVRPDGTLLIGNKHRHQVLAVTGPRIGVYAGHGLGPVVEGPATDSGLSYPERIALDDQGNLYIADEGNNSIDVVDADGTLRALQFATAGTGFRAPTGIDARDSAVLIADKDNKRVVRWSPDQRPVIDPVATVTTPVRATATATLTGRYTTTWSLVGTVPTGVLLTGAQLRWSPDRAGTATVTVQACAYQARACSRADVPLEALALAPGTPTGVSAATTATGYRLSWTAPGDDGGADVLGYAVTVVDTTTGTSTTRSATGTSLTLDGLVAGHRYELSVATRTSAGSSAATSPVVVDVPAPVVTVVRVPTPTPTQTPTPTPTPTPTGTPTGTPTATPTGTPTPTPSRTSTPTRTPGGPSADGPTRPPMPAPAPTGTAPRGPTPVQAAPVPRRTSAATTAPAPVRARATSVPGDAPVRTTSAAAHPSTARPPSPTPSAGSAEPRPAPVATPEPTRGALHVPDRPARPAHPAAAHGTVPAAVREAARAVATVSTAMVRHAQYPAVVLLVAAVFLVVQQRIDRHDPKLALSPVAPEPLLTFDDPERSPR</sequence>
<dbReference type="EMBL" id="PVZF01000001">
    <property type="protein sequence ID" value="PRY18269.1"/>
    <property type="molecule type" value="Genomic_DNA"/>
</dbReference>
<dbReference type="CDD" id="cd05819">
    <property type="entry name" value="NHL"/>
    <property type="match status" value="1"/>
</dbReference>
<evidence type="ECO:0000256" key="1">
    <source>
        <dbReference type="ARBA" id="ARBA00022737"/>
    </source>
</evidence>
<evidence type="ECO:0000256" key="2">
    <source>
        <dbReference type="ARBA" id="ARBA00023295"/>
    </source>
</evidence>
<dbReference type="Pfam" id="PF01436">
    <property type="entry name" value="NHL"/>
    <property type="match status" value="2"/>
</dbReference>
<dbReference type="InterPro" id="IPR003961">
    <property type="entry name" value="FN3_dom"/>
</dbReference>
<evidence type="ECO:0000313" key="9">
    <source>
        <dbReference type="Proteomes" id="UP000238083"/>
    </source>
</evidence>
<dbReference type="RefSeq" id="WP_106206630.1">
    <property type="nucleotide sequence ID" value="NZ_PVZF01000001.1"/>
</dbReference>
<feature type="compositionally biased region" description="Low complexity" evidence="5">
    <location>
        <begin position="584"/>
        <end position="622"/>
    </location>
</feature>
<keyword evidence="3" id="KW-0119">Carbohydrate metabolism</keyword>
<organism evidence="8 9">
    <name type="scientific">Kineococcus rhizosphaerae</name>
    <dbReference type="NCBI Taxonomy" id="559628"/>
    <lineage>
        <taxon>Bacteria</taxon>
        <taxon>Bacillati</taxon>
        <taxon>Actinomycetota</taxon>
        <taxon>Actinomycetes</taxon>
        <taxon>Kineosporiales</taxon>
        <taxon>Kineosporiaceae</taxon>
        <taxon>Kineococcus</taxon>
    </lineage>
</organism>
<dbReference type="PROSITE" id="PS50853">
    <property type="entry name" value="FN3"/>
    <property type="match status" value="1"/>
</dbReference>
<dbReference type="InterPro" id="IPR050952">
    <property type="entry name" value="TRIM-NHL_E3_ligases"/>
</dbReference>
<evidence type="ECO:0000256" key="5">
    <source>
        <dbReference type="SAM" id="MobiDB-lite"/>
    </source>
</evidence>
<evidence type="ECO:0000256" key="3">
    <source>
        <dbReference type="ARBA" id="ARBA00023326"/>
    </source>
</evidence>
<dbReference type="Gene3D" id="2.60.40.10">
    <property type="entry name" value="Immunoglobulins"/>
    <property type="match status" value="1"/>
</dbReference>
<feature type="compositionally biased region" description="Low complexity" evidence="5">
    <location>
        <begin position="538"/>
        <end position="574"/>
    </location>
</feature>
<evidence type="ECO:0000259" key="7">
    <source>
        <dbReference type="PROSITE" id="PS50853"/>
    </source>
</evidence>
<dbReference type="InterPro" id="IPR036116">
    <property type="entry name" value="FN3_sf"/>
</dbReference>
<dbReference type="Gene3D" id="2.120.10.30">
    <property type="entry name" value="TolB, C-terminal domain"/>
    <property type="match status" value="2"/>
</dbReference>
<feature type="compositionally biased region" description="Low complexity" evidence="5">
    <location>
        <begin position="629"/>
        <end position="638"/>
    </location>
</feature>
<keyword evidence="9" id="KW-1185">Reference proteome</keyword>
<comment type="caution">
    <text evidence="8">The sequence shown here is derived from an EMBL/GenBank/DDBJ whole genome shotgun (WGS) entry which is preliminary data.</text>
</comment>
<dbReference type="Proteomes" id="UP000238083">
    <property type="component" value="Unassembled WGS sequence"/>
</dbReference>
<dbReference type="SUPFAM" id="SSF101898">
    <property type="entry name" value="NHL repeat"/>
    <property type="match status" value="1"/>
</dbReference>
<evidence type="ECO:0000313" key="8">
    <source>
        <dbReference type="EMBL" id="PRY18269.1"/>
    </source>
</evidence>
<name>A0A2T0RAU0_9ACTN</name>
<dbReference type="GO" id="GO:0000272">
    <property type="term" value="P:polysaccharide catabolic process"/>
    <property type="evidence" value="ECO:0007669"/>
    <property type="project" value="UniProtKB-KW"/>
</dbReference>
<feature type="signal peptide" evidence="6">
    <location>
        <begin position="1"/>
        <end position="33"/>
    </location>
</feature>
<gene>
    <name evidence="8" type="ORF">CLV37_101514</name>
</gene>
<dbReference type="AlphaFoldDB" id="A0A2T0RAU0"/>
<dbReference type="InterPro" id="IPR013783">
    <property type="entry name" value="Ig-like_fold"/>
</dbReference>
<dbReference type="PROSITE" id="PS51125">
    <property type="entry name" value="NHL"/>
    <property type="match status" value="1"/>
</dbReference>
<dbReference type="InterPro" id="IPR011042">
    <property type="entry name" value="6-blade_b-propeller_TolB-like"/>
</dbReference>
<keyword evidence="3" id="KW-0624">Polysaccharide degradation</keyword>
<feature type="compositionally biased region" description="Pro residues" evidence="5">
    <location>
        <begin position="521"/>
        <end position="537"/>
    </location>
</feature>
<dbReference type="Pfam" id="PF00041">
    <property type="entry name" value="fn3"/>
    <property type="match status" value="1"/>
</dbReference>
<dbReference type="PANTHER" id="PTHR24104:SF25">
    <property type="entry name" value="PROTEIN LIN-41"/>
    <property type="match status" value="1"/>
</dbReference>
<evidence type="ECO:0000256" key="6">
    <source>
        <dbReference type="SAM" id="SignalP"/>
    </source>
</evidence>
<dbReference type="SMART" id="SM00060">
    <property type="entry name" value="FN3"/>
    <property type="match status" value="1"/>
</dbReference>
<feature type="region of interest" description="Disordered" evidence="5">
    <location>
        <begin position="518"/>
        <end position="687"/>
    </location>
</feature>
<protein>
    <submittedName>
        <fullName evidence="8">NHL repeat-containing protein</fullName>
    </submittedName>
</protein>
<dbReference type="GO" id="GO:0016798">
    <property type="term" value="F:hydrolase activity, acting on glycosyl bonds"/>
    <property type="evidence" value="ECO:0007669"/>
    <property type="project" value="UniProtKB-KW"/>
</dbReference>
<feature type="domain" description="Fibronectin type-III" evidence="7">
    <location>
        <begin position="419"/>
        <end position="512"/>
    </location>
</feature>
<dbReference type="GO" id="GO:0008270">
    <property type="term" value="F:zinc ion binding"/>
    <property type="evidence" value="ECO:0007669"/>
    <property type="project" value="UniProtKB-KW"/>
</dbReference>
<accession>A0A2T0RAU0</accession>
<feature type="chain" id="PRO_5015637395" evidence="6">
    <location>
        <begin position="34"/>
        <end position="757"/>
    </location>
</feature>
<dbReference type="OrthoDB" id="9762443at2"/>